<dbReference type="RefSeq" id="WP_162316485.1">
    <property type="nucleotide sequence ID" value="NZ_JAHQXF010000001.1"/>
</dbReference>
<evidence type="ECO:0000256" key="1">
    <source>
        <dbReference type="SAM" id="MobiDB-lite"/>
    </source>
</evidence>
<feature type="region of interest" description="Disordered" evidence="1">
    <location>
        <begin position="131"/>
        <end position="174"/>
    </location>
</feature>
<keyword evidence="3" id="KW-1185">Reference proteome</keyword>
<sequence>MAKVNIGLRGWRFDEGVLNEEGRIRPLSGLEPEVRQRLLVLADRVVDPCDACWLEYGDGQIEECNVAEVIYGEPGGEVILCSVHEPDFLYWFREAGGDEYAGDLELQEAFHQWFLDGNRAPDGYEGLEHVDEDPTALPEAPTRADAVPSLEEELQELDDEEQAAMDLDFSDLDV</sequence>
<dbReference type="EMBL" id="JAHQXF010000001">
    <property type="protein sequence ID" value="MBV0923348.1"/>
    <property type="molecule type" value="Genomic_DNA"/>
</dbReference>
<dbReference type="Proteomes" id="UP000766550">
    <property type="component" value="Unassembled WGS sequence"/>
</dbReference>
<proteinExistence type="predicted"/>
<organism evidence="2 3">
    <name type="scientific">Haloarcula limicola</name>
    <dbReference type="NCBI Taxonomy" id="1429915"/>
    <lineage>
        <taxon>Archaea</taxon>
        <taxon>Methanobacteriati</taxon>
        <taxon>Methanobacteriota</taxon>
        <taxon>Stenosarchaea group</taxon>
        <taxon>Halobacteria</taxon>
        <taxon>Halobacteriales</taxon>
        <taxon>Haloarculaceae</taxon>
        <taxon>Haloarcula</taxon>
    </lineage>
</organism>
<name>A0A8J7YBA2_9EURY</name>
<accession>A0A8J7YBA2</accession>
<dbReference type="AlphaFoldDB" id="A0A8J7YBA2"/>
<dbReference type="OrthoDB" id="341007at2157"/>
<gene>
    <name evidence="2" type="ORF">KTS45_03975</name>
</gene>
<protein>
    <submittedName>
        <fullName evidence="2">Uncharacterized protein</fullName>
    </submittedName>
</protein>
<dbReference type="InterPro" id="IPR058427">
    <property type="entry name" value="DUF8114"/>
</dbReference>
<reference evidence="2 3" key="1">
    <citation type="submission" date="2021-06" db="EMBL/GenBank/DDBJ databases">
        <title>New haloarchaea isolates fom saline soil.</title>
        <authorList>
            <person name="Duran-Viseras A."/>
            <person name="Sanchez-Porro C.S."/>
            <person name="Ventosa A."/>
        </authorList>
    </citation>
    <scope>NUCLEOTIDE SEQUENCE [LARGE SCALE GENOMIC DNA]</scope>
    <source>
        <strain evidence="2 3">JCM 183640</strain>
    </source>
</reference>
<dbReference type="Pfam" id="PF26419">
    <property type="entry name" value="DUF8114"/>
    <property type="match status" value="1"/>
</dbReference>
<feature type="compositionally biased region" description="Acidic residues" evidence="1">
    <location>
        <begin position="150"/>
        <end position="174"/>
    </location>
</feature>
<evidence type="ECO:0000313" key="2">
    <source>
        <dbReference type="EMBL" id="MBV0923348.1"/>
    </source>
</evidence>
<comment type="caution">
    <text evidence="2">The sequence shown here is derived from an EMBL/GenBank/DDBJ whole genome shotgun (WGS) entry which is preliminary data.</text>
</comment>
<evidence type="ECO:0000313" key="3">
    <source>
        <dbReference type="Proteomes" id="UP000766550"/>
    </source>
</evidence>